<evidence type="ECO:0000256" key="2">
    <source>
        <dbReference type="ARBA" id="ARBA00022763"/>
    </source>
</evidence>
<dbReference type="InterPro" id="IPR013507">
    <property type="entry name" value="DNA_mismatch_S5_2-like"/>
</dbReference>
<dbReference type="InterPro" id="IPR014762">
    <property type="entry name" value="DNA_mismatch_repair_CS"/>
</dbReference>
<dbReference type="InterPro" id="IPR014721">
    <property type="entry name" value="Ribsml_uS5_D2-typ_fold_subgr"/>
</dbReference>
<dbReference type="Pfam" id="PF08676">
    <property type="entry name" value="MutL_C"/>
    <property type="match status" value="1"/>
</dbReference>
<dbReference type="SMART" id="SM00853">
    <property type="entry name" value="MutL_C"/>
    <property type="match status" value="1"/>
</dbReference>
<feature type="compositionally biased region" description="Polar residues" evidence="5">
    <location>
        <begin position="365"/>
        <end position="384"/>
    </location>
</feature>
<evidence type="ECO:0000313" key="8">
    <source>
        <dbReference type="EMBL" id="ERG96223.1"/>
    </source>
</evidence>
<feature type="compositionally biased region" description="Polar residues" evidence="5">
    <location>
        <begin position="410"/>
        <end position="451"/>
    </location>
</feature>
<dbReference type="CDD" id="cd16926">
    <property type="entry name" value="HATPase_MutL-MLH-PMS-like"/>
    <property type="match status" value="1"/>
</dbReference>
<dbReference type="GO" id="GO:0030983">
    <property type="term" value="F:mismatched DNA binding"/>
    <property type="evidence" value="ECO:0007669"/>
    <property type="project" value="InterPro"/>
</dbReference>
<evidence type="ECO:0000256" key="3">
    <source>
        <dbReference type="ARBA" id="ARBA00023204"/>
    </source>
</evidence>
<dbReference type="GO" id="GO:0032300">
    <property type="term" value="C:mismatch repair complex"/>
    <property type="evidence" value="ECO:0007669"/>
    <property type="project" value="InterPro"/>
</dbReference>
<dbReference type="eggNOG" id="arCOG01166">
    <property type="taxonomic scope" value="Archaea"/>
</dbReference>
<dbReference type="Pfam" id="PF01119">
    <property type="entry name" value="DNA_mis_repair"/>
    <property type="match status" value="1"/>
</dbReference>
<protein>
    <recommendedName>
        <fullName evidence="4">DNA mismatch repair protein MutL</fullName>
    </recommendedName>
</protein>
<feature type="domain" description="MutL C-terminal dimerisation" evidence="6">
    <location>
        <begin position="575"/>
        <end position="723"/>
    </location>
</feature>
<dbReference type="GO" id="GO:0006298">
    <property type="term" value="P:mismatch repair"/>
    <property type="evidence" value="ECO:0007669"/>
    <property type="project" value="UniProtKB-UniRule"/>
</dbReference>
<dbReference type="Gene3D" id="3.30.230.10">
    <property type="match status" value="1"/>
</dbReference>
<feature type="domain" description="DNA mismatch repair protein S5" evidence="7">
    <location>
        <begin position="218"/>
        <end position="346"/>
    </location>
</feature>
<gene>
    <name evidence="4" type="primary">mutL</name>
    <name evidence="8" type="ORF">J07HQW2_02698</name>
</gene>
<dbReference type="PANTHER" id="PTHR10073">
    <property type="entry name" value="DNA MISMATCH REPAIR PROTEIN MLH, PMS, MUTL"/>
    <property type="match status" value="1"/>
</dbReference>
<evidence type="ECO:0000256" key="4">
    <source>
        <dbReference type="HAMAP-Rule" id="MF_00149"/>
    </source>
</evidence>
<dbReference type="InterPro" id="IPR020568">
    <property type="entry name" value="Ribosomal_Su5_D2-typ_SF"/>
</dbReference>
<evidence type="ECO:0000256" key="5">
    <source>
        <dbReference type="SAM" id="MobiDB-lite"/>
    </source>
</evidence>
<dbReference type="NCBIfam" id="TIGR00585">
    <property type="entry name" value="mutl"/>
    <property type="match status" value="1"/>
</dbReference>
<dbReference type="InterPro" id="IPR020667">
    <property type="entry name" value="DNA_mismatch_repair_MutL"/>
</dbReference>
<dbReference type="SMART" id="SM01340">
    <property type="entry name" value="DNA_mis_repair"/>
    <property type="match status" value="1"/>
</dbReference>
<evidence type="ECO:0000256" key="1">
    <source>
        <dbReference type="ARBA" id="ARBA00006082"/>
    </source>
</evidence>
<feature type="region of interest" description="Disordered" evidence="5">
    <location>
        <begin position="352"/>
        <end position="538"/>
    </location>
</feature>
<dbReference type="InterPro" id="IPR036890">
    <property type="entry name" value="HATPase_C_sf"/>
</dbReference>
<keyword evidence="3 4" id="KW-0234">DNA repair</keyword>
<dbReference type="PANTHER" id="PTHR10073:SF12">
    <property type="entry name" value="DNA MISMATCH REPAIR PROTEIN MLH1"/>
    <property type="match status" value="1"/>
</dbReference>
<dbReference type="SUPFAM" id="SSF55874">
    <property type="entry name" value="ATPase domain of HSP90 chaperone/DNA topoisomerase II/histidine kinase"/>
    <property type="match status" value="1"/>
</dbReference>
<dbReference type="InterPro" id="IPR038973">
    <property type="entry name" value="MutL/Mlh/Pms-like"/>
</dbReference>
<dbReference type="Gene3D" id="3.30.1540.20">
    <property type="entry name" value="MutL, C-terminal domain, dimerisation subdomain"/>
    <property type="match status" value="1"/>
</dbReference>
<dbReference type="InterPro" id="IPR042120">
    <property type="entry name" value="MutL_C_dimsub"/>
</dbReference>
<dbReference type="AlphaFoldDB" id="U1NH71"/>
<dbReference type="HOGENOM" id="CLU_004131_4_1_2"/>
<comment type="similarity">
    <text evidence="1 4">Belongs to the DNA mismatch repair MutL/HexB family.</text>
</comment>
<dbReference type="CDD" id="cd00782">
    <property type="entry name" value="MutL_Trans"/>
    <property type="match status" value="1"/>
</dbReference>
<dbReference type="InterPro" id="IPR002099">
    <property type="entry name" value="MutL/Mlh/PMS"/>
</dbReference>
<sequence length="776" mass="83627">MSTPMNNNGHTITALDAETVRQIAAGEVVERPASVVKELVENSLDADATRISVAVEAGGTAGIRVRDDGIGMDREAVQRAVKEHTTSKITDIDDLASGVGTLGFRGEALYTISAVSRMTVRTKPRNVDRGTELRVEGGTVVDVESAGCPEGTAIEISDLFFNTPARRKFLKTTATEFDRINTVVTHYALANPDIAITLEHSDREVFSTTGRGSLESAIMSVYGREVAESMVSIDTEEIKTEIETKAESITAIEGLVSHPETTRSTRQYLSTFINGRYVEARALREAIINAYGDQLAADRYPFAVLFLDIDPGSIDVNVHPRKMEVRFGDETGVRNAVTSSVRETLLSAGLIRSRAPRGRSAPSETEITQSSPDVTTETTESGTDAANLEKAEKSIQENAESPDPTDSIETENQPQSDRINNNTVTAKSDTDAENQQDGTSGDSVADTTVDSMDTETADHVDPTSDAAWTVDTNHRDDDTDSNSSTTQSSGNIKTSNADTNPTIQSQSTSNKDDDTTRVDAEEANNSAVPNEDDVERQTQIDTSSANINEQSIQHDLTGDVAALEPAVESLPSLRILGQIDETYIIAESDDGLILIDQHAADERINYERLQTALTNIVTTQALAEPVEVELTAGESAQFKSYADALETLGFGVTDADDNSNAIMVTAVPTAFASTLDPTVVRDVLSETADSINDHDGSGIINTLTDNILADLACYPSLTGNTALTEGSTVELLEKLDGCENPYACPHGRPVLIEIDRDELDVRFERDYPGHDGHRLE</sequence>
<comment type="function">
    <text evidence="4">This protein is involved in the repair of mismatches in DNA. It is required for dam-dependent methyl-directed DNA mismatch repair. May act as a 'molecular matchmaker', a protein that promotes the formation of a stable complex between two or more DNA-binding proteins in an ATP-dependent manner without itself being part of a final effector complex.</text>
</comment>
<dbReference type="GO" id="GO:0140664">
    <property type="term" value="F:ATP-dependent DNA damage sensor activity"/>
    <property type="evidence" value="ECO:0007669"/>
    <property type="project" value="InterPro"/>
</dbReference>
<name>U1NH71_9EURY</name>
<dbReference type="Gene3D" id="3.30.565.10">
    <property type="entry name" value="Histidine kinase-like ATPase, C-terminal domain"/>
    <property type="match status" value="1"/>
</dbReference>
<dbReference type="SUPFAM" id="SSF54211">
    <property type="entry name" value="Ribosomal protein S5 domain 2-like"/>
    <property type="match status" value="1"/>
</dbReference>
<proteinExistence type="inferred from homology"/>
<dbReference type="HAMAP" id="MF_00149">
    <property type="entry name" value="DNA_mis_repair"/>
    <property type="match status" value="1"/>
</dbReference>
<dbReference type="InterPro" id="IPR037198">
    <property type="entry name" value="MutL_C_sf"/>
</dbReference>
<dbReference type="SUPFAM" id="SSF118116">
    <property type="entry name" value="DNA mismatch repair protein MutL"/>
    <property type="match status" value="1"/>
</dbReference>
<evidence type="ECO:0000259" key="6">
    <source>
        <dbReference type="SMART" id="SM00853"/>
    </source>
</evidence>
<dbReference type="EMBL" id="KE356561">
    <property type="protein sequence ID" value="ERG96223.1"/>
    <property type="molecule type" value="Genomic_DNA"/>
</dbReference>
<dbReference type="InterPro" id="IPR042121">
    <property type="entry name" value="MutL_C_regsub"/>
</dbReference>
<keyword evidence="2 4" id="KW-0227">DNA damage</keyword>
<evidence type="ECO:0000313" key="9">
    <source>
        <dbReference type="Proteomes" id="UP000030710"/>
    </source>
</evidence>
<feature type="compositionally biased region" description="Basic and acidic residues" evidence="5">
    <location>
        <begin position="510"/>
        <end position="520"/>
    </location>
</feature>
<dbReference type="FunFam" id="3.30.565.10:FF:000003">
    <property type="entry name" value="DNA mismatch repair endonuclease MutL"/>
    <property type="match status" value="1"/>
</dbReference>
<evidence type="ECO:0000259" key="7">
    <source>
        <dbReference type="SMART" id="SM01340"/>
    </source>
</evidence>
<dbReference type="PROSITE" id="PS00058">
    <property type="entry name" value="DNA_MISMATCH_REPAIR_1"/>
    <property type="match status" value="1"/>
</dbReference>
<dbReference type="InterPro" id="IPR014790">
    <property type="entry name" value="MutL_C"/>
</dbReference>
<dbReference type="GO" id="GO:0016887">
    <property type="term" value="F:ATP hydrolysis activity"/>
    <property type="evidence" value="ECO:0007669"/>
    <property type="project" value="InterPro"/>
</dbReference>
<organism evidence="8 9">
    <name type="scientific">Haloquadratum walsbyi J07HQW2</name>
    <dbReference type="NCBI Taxonomy" id="1238425"/>
    <lineage>
        <taxon>Archaea</taxon>
        <taxon>Methanobacteriati</taxon>
        <taxon>Methanobacteriota</taxon>
        <taxon>Stenosarchaea group</taxon>
        <taxon>Halobacteria</taxon>
        <taxon>Halobacteriales</taxon>
        <taxon>Haloferacaceae</taxon>
        <taxon>Haloquadratum</taxon>
    </lineage>
</organism>
<dbReference type="GO" id="GO:0005524">
    <property type="term" value="F:ATP binding"/>
    <property type="evidence" value="ECO:0007669"/>
    <property type="project" value="InterPro"/>
</dbReference>
<dbReference type="STRING" id="1238425.J07HQW2_02698"/>
<dbReference type="Gene3D" id="3.30.1370.100">
    <property type="entry name" value="MutL, C-terminal domain, regulatory subdomain"/>
    <property type="match status" value="1"/>
</dbReference>
<accession>U1NH71</accession>
<dbReference type="Pfam" id="PF13589">
    <property type="entry name" value="HATPase_c_3"/>
    <property type="match status" value="1"/>
</dbReference>
<dbReference type="Proteomes" id="UP000030710">
    <property type="component" value="Unassembled WGS sequence"/>
</dbReference>
<reference evidence="8 9" key="1">
    <citation type="journal article" date="2013" name="PLoS ONE">
        <title>Assembly-driven community genomics of a hypersaline microbial ecosystem.</title>
        <authorList>
            <person name="Podell S."/>
            <person name="Ugalde J.A."/>
            <person name="Narasingarao P."/>
            <person name="Banfield J.F."/>
            <person name="Heidelberg K.B."/>
            <person name="Allen E.E."/>
        </authorList>
    </citation>
    <scope>NUCLEOTIDE SEQUENCE [LARGE SCALE GENOMIC DNA]</scope>
    <source>
        <strain evidence="9">J07HQW2</strain>
    </source>
</reference>
<feature type="compositionally biased region" description="Polar residues" evidence="5">
    <location>
        <begin position="490"/>
        <end position="509"/>
    </location>
</feature>